<evidence type="ECO:0000259" key="3">
    <source>
        <dbReference type="PROSITE" id="PS51508"/>
    </source>
</evidence>
<accession>A0A2G8LLQ8</accession>
<feature type="domain" description="CKK" evidence="3">
    <location>
        <begin position="58"/>
        <end position="192"/>
    </location>
</feature>
<dbReference type="SUPFAM" id="SSF50346">
    <property type="entry name" value="PRC-barrel domain"/>
    <property type="match status" value="1"/>
</dbReference>
<dbReference type="InterPro" id="IPR011033">
    <property type="entry name" value="PRC_barrel-like_sf"/>
</dbReference>
<dbReference type="FunFam" id="3.10.20.360:FF:000002">
    <property type="entry name" value="Patronin, isoform M"/>
    <property type="match status" value="1"/>
</dbReference>
<dbReference type="Pfam" id="PF08683">
    <property type="entry name" value="CAMSAP_CKK"/>
    <property type="match status" value="1"/>
</dbReference>
<dbReference type="GO" id="GO:0031122">
    <property type="term" value="P:cytoplasmic microtubule organization"/>
    <property type="evidence" value="ECO:0007669"/>
    <property type="project" value="TreeGrafter"/>
</dbReference>
<dbReference type="PANTHER" id="PTHR21595:SF0">
    <property type="entry name" value="PATRONIN"/>
    <property type="match status" value="1"/>
</dbReference>
<comment type="caution">
    <text evidence="4">The sequence shown here is derived from an EMBL/GenBank/DDBJ whole genome shotgun (WGS) entry which is preliminary data.</text>
</comment>
<evidence type="ECO:0000256" key="1">
    <source>
        <dbReference type="PROSITE-ProRule" id="PRU00841"/>
    </source>
</evidence>
<dbReference type="AlphaFoldDB" id="A0A2G8LLQ8"/>
<dbReference type="GO" id="GO:0005516">
    <property type="term" value="F:calmodulin binding"/>
    <property type="evidence" value="ECO:0007669"/>
    <property type="project" value="InterPro"/>
</dbReference>
<dbReference type="InterPro" id="IPR032940">
    <property type="entry name" value="CAMSAP"/>
</dbReference>
<evidence type="ECO:0000313" key="4">
    <source>
        <dbReference type="EMBL" id="PIK61174.1"/>
    </source>
</evidence>
<dbReference type="OrthoDB" id="2125658at2759"/>
<dbReference type="PANTHER" id="PTHR21595">
    <property type="entry name" value="PATRONIN"/>
    <property type="match status" value="1"/>
</dbReference>
<dbReference type="GO" id="GO:0036449">
    <property type="term" value="C:microtubule minus-end"/>
    <property type="evidence" value="ECO:0007669"/>
    <property type="project" value="TreeGrafter"/>
</dbReference>
<protein>
    <submittedName>
        <fullName evidence="4">Putative patronin isoform X5</fullName>
    </submittedName>
</protein>
<proteinExistence type="inferred from homology"/>
<dbReference type="PROSITE" id="PS51508">
    <property type="entry name" value="CKK"/>
    <property type="match status" value="1"/>
</dbReference>
<dbReference type="STRING" id="307972.A0A2G8LLQ8"/>
<dbReference type="Proteomes" id="UP000230750">
    <property type="component" value="Unassembled WGS sequence"/>
</dbReference>
<dbReference type="Gene3D" id="3.10.20.360">
    <property type="entry name" value="CKK domain"/>
    <property type="match status" value="1"/>
</dbReference>
<comment type="domain">
    <text evidence="1">The CKK domain binds microtubules.</text>
</comment>
<evidence type="ECO:0000313" key="5">
    <source>
        <dbReference type="Proteomes" id="UP000230750"/>
    </source>
</evidence>
<sequence length="192" mass="21219">MQRRRSNTLPESLKSDDSDGLAKTSGSSIPSDTIAREQSVVSQESNGSGGGGTPEYTGPKLYVKPTGRSNKNLICNAISHCVLAGVPNSPQRDKVLEEVNKSDHKHFMILFRDQGLQFRAVYGYNPDTDEVAKVYGTGPRHITNKMLECMYKYDSGSKKFSKIHSKTLSVQVDALVIGQVYWQSKKSTTTKR</sequence>
<comment type="similarity">
    <text evidence="1">Belongs to the CAMSAP1 family.</text>
</comment>
<gene>
    <name evidence="4" type="ORF">BSL78_01901</name>
</gene>
<dbReference type="GO" id="GO:0051011">
    <property type="term" value="F:microtubule minus-end binding"/>
    <property type="evidence" value="ECO:0007669"/>
    <property type="project" value="TreeGrafter"/>
</dbReference>
<dbReference type="InterPro" id="IPR038209">
    <property type="entry name" value="CKK_dom_sf"/>
</dbReference>
<evidence type="ECO:0000256" key="2">
    <source>
        <dbReference type="SAM" id="MobiDB-lite"/>
    </source>
</evidence>
<keyword evidence="5" id="KW-1185">Reference proteome</keyword>
<dbReference type="GO" id="GO:0007026">
    <property type="term" value="P:negative regulation of microtubule depolymerization"/>
    <property type="evidence" value="ECO:0007669"/>
    <property type="project" value="TreeGrafter"/>
</dbReference>
<feature type="compositionally biased region" description="Low complexity" evidence="2">
    <location>
        <begin position="37"/>
        <end position="46"/>
    </location>
</feature>
<reference evidence="4 5" key="1">
    <citation type="journal article" date="2017" name="PLoS Biol.">
        <title>The sea cucumber genome provides insights into morphological evolution and visceral regeneration.</title>
        <authorList>
            <person name="Zhang X."/>
            <person name="Sun L."/>
            <person name="Yuan J."/>
            <person name="Sun Y."/>
            <person name="Gao Y."/>
            <person name="Zhang L."/>
            <person name="Li S."/>
            <person name="Dai H."/>
            <person name="Hamel J.F."/>
            <person name="Liu C."/>
            <person name="Yu Y."/>
            <person name="Liu S."/>
            <person name="Lin W."/>
            <person name="Guo K."/>
            <person name="Jin S."/>
            <person name="Xu P."/>
            <person name="Storey K.B."/>
            <person name="Huan P."/>
            <person name="Zhang T."/>
            <person name="Zhou Y."/>
            <person name="Zhang J."/>
            <person name="Lin C."/>
            <person name="Li X."/>
            <person name="Xing L."/>
            <person name="Huo D."/>
            <person name="Sun M."/>
            <person name="Wang L."/>
            <person name="Mercier A."/>
            <person name="Li F."/>
            <person name="Yang H."/>
            <person name="Xiang J."/>
        </authorList>
    </citation>
    <scope>NUCLEOTIDE SEQUENCE [LARGE SCALE GENOMIC DNA]</scope>
    <source>
        <strain evidence="4">Shaxun</strain>
        <tissue evidence="4">Muscle</tissue>
    </source>
</reference>
<name>A0A2G8LLQ8_STIJA</name>
<dbReference type="EMBL" id="MRZV01000039">
    <property type="protein sequence ID" value="PIK61174.1"/>
    <property type="molecule type" value="Genomic_DNA"/>
</dbReference>
<organism evidence="4 5">
    <name type="scientific">Stichopus japonicus</name>
    <name type="common">Sea cucumber</name>
    <dbReference type="NCBI Taxonomy" id="307972"/>
    <lineage>
        <taxon>Eukaryota</taxon>
        <taxon>Metazoa</taxon>
        <taxon>Echinodermata</taxon>
        <taxon>Eleutherozoa</taxon>
        <taxon>Echinozoa</taxon>
        <taxon>Holothuroidea</taxon>
        <taxon>Aspidochirotacea</taxon>
        <taxon>Aspidochirotida</taxon>
        <taxon>Stichopodidae</taxon>
        <taxon>Apostichopus</taxon>
    </lineage>
</organism>
<dbReference type="SMART" id="SM01051">
    <property type="entry name" value="CAMSAP_CKK"/>
    <property type="match status" value="1"/>
</dbReference>
<feature type="region of interest" description="Disordered" evidence="2">
    <location>
        <begin position="1"/>
        <end position="63"/>
    </location>
</feature>
<dbReference type="InterPro" id="IPR014797">
    <property type="entry name" value="CKK_CAMSAP"/>
</dbReference>
<keyword evidence="1" id="KW-0493">Microtubule</keyword>